<evidence type="ECO:0000313" key="9">
    <source>
        <dbReference type="Proteomes" id="UP001203338"/>
    </source>
</evidence>
<proteinExistence type="inferred from homology"/>
<dbReference type="RefSeq" id="WP_249699530.1">
    <property type="nucleotide sequence ID" value="NZ_JAMFLX010000012.1"/>
</dbReference>
<comment type="caution">
    <text evidence="8">The sequence shown here is derived from an EMBL/GenBank/DDBJ whole genome shotgun (WGS) entry which is preliminary data.</text>
</comment>
<dbReference type="InterPro" id="IPR007848">
    <property type="entry name" value="Small_mtfrase_dom"/>
</dbReference>
<dbReference type="InterPro" id="IPR002052">
    <property type="entry name" value="DNA_methylase_N6_adenine_CS"/>
</dbReference>
<keyword evidence="3 5" id="KW-0949">S-adenosyl-L-methionine</keyword>
<dbReference type="NCBIfam" id="TIGR03534">
    <property type="entry name" value="RF_mod_PrmC"/>
    <property type="match status" value="1"/>
</dbReference>
<comment type="function">
    <text evidence="5">Methylates the class 1 translation termination release factors RF1/PrfA and RF2/PrfB on the glutamine residue of the universally conserved GGQ motif.</text>
</comment>
<keyword evidence="2 5" id="KW-0808">Transferase</keyword>
<dbReference type="GO" id="GO:0032259">
    <property type="term" value="P:methylation"/>
    <property type="evidence" value="ECO:0007669"/>
    <property type="project" value="UniProtKB-KW"/>
</dbReference>
<feature type="binding site" evidence="5">
    <location>
        <begin position="117"/>
        <end position="121"/>
    </location>
    <ligand>
        <name>S-adenosyl-L-methionine</name>
        <dbReference type="ChEBI" id="CHEBI:59789"/>
    </ligand>
</feature>
<dbReference type="PANTHER" id="PTHR18895">
    <property type="entry name" value="HEMK METHYLTRANSFERASE"/>
    <property type="match status" value="1"/>
</dbReference>
<evidence type="ECO:0000313" key="8">
    <source>
        <dbReference type="EMBL" id="MCL6270338.1"/>
    </source>
</evidence>
<comment type="similarity">
    <text evidence="5">Belongs to the protein N5-glutamine methyltransferase family. PrmC subfamily.</text>
</comment>
<feature type="binding site" evidence="5">
    <location>
        <position position="168"/>
    </location>
    <ligand>
        <name>S-adenosyl-L-methionine</name>
        <dbReference type="ChEBI" id="CHEBI:59789"/>
    </ligand>
</feature>
<name>A0ABT0PG70_9GAMM</name>
<dbReference type="PANTHER" id="PTHR18895:SF74">
    <property type="entry name" value="MTRF1L RELEASE FACTOR GLUTAMINE METHYLTRANSFERASE"/>
    <property type="match status" value="1"/>
</dbReference>
<evidence type="ECO:0000256" key="3">
    <source>
        <dbReference type="ARBA" id="ARBA00022691"/>
    </source>
</evidence>
<dbReference type="InterPro" id="IPR029063">
    <property type="entry name" value="SAM-dependent_MTases_sf"/>
</dbReference>
<organism evidence="8 9">
    <name type="scientific">Parendozoicomonas callyspongiae</name>
    <dbReference type="NCBI Taxonomy" id="2942213"/>
    <lineage>
        <taxon>Bacteria</taxon>
        <taxon>Pseudomonadati</taxon>
        <taxon>Pseudomonadota</taxon>
        <taxon>Gammaproteobacteria</taxon>
        <taxon>Oceanospirillales</taxon>
        <taxon>Endozoicomonadaceae</taxon>
        <taxon>Parendozoicomonas</taxon>
    </lineage>
</organism>
<reference evidence="8 9" key="1">
    <citation type="submission" date="2022-05" db="EMBL/GenBank/DDBJ databases">
        <authorList>
            <person name="Park J.-S."/>
        </authorList>
    </citation>
    <scope>NUCLEOTIDE SEQUENCE [LARGE SCALE GENOMIC DNA]</scope>
    <source>
        <strain evidence="8 9">2012CJ34-2</strain>
    </source>
</reference>
<dbReference type="NCBIfam" id="TIGR00536">
    <property type="entry name" value="hemK_fam"/>
    <property type="match status" value="1"/>
</dbReference>
<dbReference type="Gene3D" id="3.40.50.150">
    <property type="entry name" value="Vaccinia Virus protein VP39"/>
    <property type="match status" value="1"/>
</dbReference>
<sequence length="278" mass="31510">MQISDILTRTVDLSRVSSTPRLDLELLVCHVINRPRSFLFSHPEYTLTEKQALHLESLLKHRLIGHPIAHLTGSRDFWSLELLVEPSTLIPRPDTEILVEQALECCDHRPRQVLDLGTGTGAIALALASERPGWEVFGCDRIPEAVELARKNATHNKLERVQFLESNWFAELPEQTFDLIVSNPPYIRDDDPHLSQGDVRFEPVSALTSGSDGLDDIRHIAQESIRWLNDDGWLMVEHGYDQGEDVRRIFTENGFKQVSTAQDLSGHDRITRGVKQAI</sequence>
<feature type="binding site" evidence="5">
    <location>
        <begin position="183"/>
        <end position="186"/>
    </location>
    <ligand>
        <name>substrate</name>
    </ligand>
</feature>
<gene>
    <name evidence="5 8" type="primary">prmC</name>
    <name evidence="8" type="ORF">M3P05_10440</name>
</gene>
<feature type="binding site" evidence="5">
    <location>
        <position position="183"/>
    </location>
    <ligand>
        <name>S-adenosyl-L-methionine</name>
        <dbReference type="ChEBI" id="CHEBI:59789"/>
    </ligand>
</feature>
<comment type="catalytic activity">
    <reaction evidence="4 5">
        <text>L-glutaminyl-[peptide chain release factor] + S-adenosyl-L-methionine = N(5)-methyl-L-glutaminyl-[peptide chain release factor] + S-adenosyl-L-homocysteine + H(+)</text>
        <dbReference type="Rhea" id="RHEA:42896"/>
        <dbReference type="Rhea" id="RHEA-COMP:10271"/>
        <dbReference type="Rhea" id="RHEA-COMP:10272"/>
        <dbReference type="ChEBI" id="CHEBI:15378"/>
        <dbReference type="ChEBI" id="CHEBI:30011"/>
        <dbReference type="ChEBI" id="CHEBI:57856"/>
        <dbReference type="ChEBI" id="CHEBI:59789"/>
        <dbReference type="ChEBI" id="CHEBI:61891"/>
        <dbReference type="EC" id="2.1.1.297"/>
    </reaction>
</comment>
<evidence type="ECO:0000259" key="6">
    <source>
        <dbReference type="Pfam" id="PF05175"/>
    </source>
</evidence>
<dbReference type="EC" id="2.1.1.297" evidence="5"/>
<feature type="binding site" evidence="5">
    <location>
        <position position="140"/>
    </location>
    <ligand>
        <name>S-adenosyl-L-methionine</name>
        <dbReference type="ChEBI" id="CHEBI:59789"/>
    </ligand>
</feature>
<dbReference type="SUPFAM" id="SSF53335">
    <property type="entry name" value="S-adenosyl-L-methionine-dependent methyltransferases"/>
    <property type="match status" value="1"/>
</dbReference>
<dbReference type="Proteomes" id="UP001203338">
    <property type="component" value="Unassembled WGS sequence"/>
</dbReference>
<dbReference type="InterPro" id="IPR050320">
    <property type="entry name" value="N5-glutamine_MTase"/>
</dbReference>
<dbReference type="InterPro" id="IPR019874">
    <property type="entry name" value="RF_methyltr_PrmC"/>
</dbReference>
<dbReference type="Pfam" id="PF05175">
    <property type="entry name" value="MTS"/>
    <property type="match status" value="1"/>
</dbReference>
<feature type="domain" description="Methyltransferase small" evidence="6">
    <location>
        <begin position="105"/>
        <end position="189"/>
    </location>
</feature>
<keyword evidence="9" id="KW-1185">Reference proteome</keyword>
<keyword evidence="1 5" id="KW-0489">Methyltransferase</keyword>
<dbReference type="PROSITE" id="PS00092">
    <property type="entry name" value="N6_MTASE"/>
    <property type="match status" value="1"/>
</dbReference>
<dbReference type="Gene3D" id="1.10.8.10">
    <property type="entry name" value="DNA helicase RuvA subunit, C-terminal domain"/>
    <property type="match status" value="1"/>
</dbReference>
<dbReference type="InterPro" id="IPR040758">
    <property type="entry name" value="PrmC_N"/>
</dbReference>
<evidence type="ECO:0000256" key="2">
    <source>
        <dbReference type="ARBA" id="ARBA00022679"/>
    </source>
</evidence>
<dbReference type="CDD" id="cd02440">
    <property type="entry name" value="AdoMet_MTases"/>
    <property type="match status" value="1"/>
</dbReference>
<dbReference type="GO" id="GO:0102559">
    <property type="term" value="F:peptide chain release factor N(5)-glutamine methyltransferase activity"/>
    <property type="evidence" value="ECO:0007669"/>
    <property type="project" value="UniProtKB-EC"/>
</dbReference>
<dbReference type="EMBL" id="JAMFLX010000012">
    <property type="protein sequence ID" value="MCL6270338.1"/>
    <property type="molecule type" value="Genomic_DNA"/>
</dbReference>
<evidence type="ECO:0000256" key="1">
    <source>
        <dbReference type="ARBA" id="ARBA00022603"/>
    </source>
</evidence>
<dbReference type="InterPro" id="IPR004556">
    <property type="entry name" value="HemK-like"/>
</dbReference>
<dbReference type="HAMAP" id="MF_02126">
    <property type="entry name" value="RF_methyltr_PrmC"/>
    <property type="match status" value="1"/>
</dbReference>
<evidence type="ECO:0000259" key="7">
    <source>
        <dbReference type="Pfam" id="PF17827"/>
    </source>
</evidence>
<dbReference type="Pfam" id="PF17827">
    <property type="entry name" value="PrmC_N"/>
    <property type="match status" value="1"/>
</dbReference>
<accession>A0ABT0PG70</accession>
<evidence type="ECO:0000256" key="5">
    <source>
        <dbReference type="HAMAP-Rule" id="MF_02126"/>
    </source>
</evidence>
<evidence type="ECO:0000256" key="4">
    <source>
        <dbReference type="ARBA" id="ARBA00048391"/>
    </source>
</evidence>
<protein>
    <recommendedName>
        <fullName evidence="5">Release factor glutamine methyltransferase</fullName>
        <shortName evidence="5">RF MTase</shortName>
        <ecNumber evidence="5">2.1.1.297</ecNumber>
    </recommendedName>
    <alternativeName>
        <fullName evidence="5">N5-glutamine methyltransferase PrmC</fullName>
    </alternativeName>
    <alternativeName>
        <fullName evidence="5">Protein-(glutamine-N5) MTase PrmC</fullName>
    </alternativeName>
    <alternativeName>
        <fullName evidence="5">Protein-glutamine N-methyltransferase PrmC</fullName>
    </alternativeName>
</protein>
<feature type="domain" description="Release factor glutamine methyltransferase N-terminal" evidence="7">
    <location>
        <begin position="17"/>
        <end position="73"/>
    </location>
</feature>